<name>A0A090Y9P4_9BACI</name>
<dbReference type="SUPFAM" id="SSF54427">
    <property type="entry name" value="NTF2-like"/>
    <property type="match status" value="1"/>
</dbReference>
<dbReference type="InterPro" id="IPR032710">
    <property type="entry name" value="NTF2-like_dom_sf"/>
</dbReference>
<dbReference type="UniPathway" id="UPA00219"/>
<evidence type="ECO:0000256" key="2">
    <source>
        <dbReference type="ARBA" id="ARBA00012448"/>
    </source>
</evidence>
<dbReference type="PANTHER" id="PTHR30627:SF25">
    <property type="entry name" value="PENICILLIN-BINDING PROTEIN 3"/>
    <property type="match status" value="1"/>
</dbReference>
<comment type="catalytic activity">
    <reaction evidence="3">
        <text>Preferential cleavage: (Ac)2-L-Lys-D-Ala-|-D-Ala. Also transpeptidation of peptidyl-alanyl moieties that are N-acyl substituents of D-alanine.</text>
        <dbReference type="EC" id="3.4.16.4"/>
    </reaction>
</comment>
<evidence type="ECO:0000259" key="6">
    <source>
        <dbReference type="Pfam" id="PF05223"/>
    </source>
</evidence>
<sequence>MKKLWMLLFFCFGLMLVGCNKGETPEQAFEEYVKLWNDKKFTNMYDHLSEHAKKTISKKDFTEKYQKIYEGIGVKNLKIKTKGENAKDKESLLFEVNMDTDGGTVSFIHEAKLVKDKDKDKESWKIGWTPDFIFPGMKKDYKVRMQTEQGKRGEIYDRNGKELATNGKATEVGIIPEKLGETAAQTKETVAQLLNMSVEEVDQKLTAKWIKSDSFVPIGILPEGTMQNDYISLEGVSSHPVNIRTYPLGEAAAHLTGYVGKVNAEELQTKGIKRMI</sequence>
<dbReference type="PROSITE" id="PS51257">
    <property type="entry name" value="PROKAR_LIPOPROTEIN"/>
    <property type="match status" value="1"/>
</dbReference>
<gene>
    <name evidence="7" type="ORF">DJ93_5699</name>
</gene>
<dbReference type="GO" id="GO:0009002">
    <property type="term" value="F:serine-type D-Ala-D-Ala carboxypeptidase activity"/>
    <property type="evidence" value="ECO:0007669"/>
    <property type="project" value="UniProtKB-EC"/>
</dbReference>
<comment type="pathway">
    <text evidence="1">Cell wall biogenesis; peptidoglycan biosynthesis.</text>
</comment>
<feature type="domain" description="NTF2-like N-terminal transpeptidase" evidence="6">
    <location>
        <begin position="24"/>
        <end position="140"/>
    </location>
</feature>
<dbReference type="GO" id="GO:0008658">
    <property type="term" value="F:penicillin binding"/>
    <property type="evidence" value="ECO:0007669"/>
    <property type="project" value="InterPro"/>
</dbReference>
<evidence type="ECO:0000256" key="4">
    <source>
        <dbReference type="SAM" id="SignalP"/>
    </source>
</evidence>
<feature type="signal peptide" evidence="4">
    <location>
        <begin position="1"/>
        <end position="22"/>
    </location>
</feature>
<dbReference type="Gene3D" id="3.10.450.100">
    <property type="entry name" value="NTF2-like, domain 1"/>
    <property type="match status" value="1"/>
</dbReference>
<evidence type="ECO:0000313" key="7">
    <source>
        <dbReference type="EMBL" id="KFM95189.1"/>
    </source>
</evidence>
<dbReference type="GO" id="GO:0005886">
    <property type="term" value="C:plasma membrane"/>
    <property type="evidence" value="ECO:0007669"/>
    <property type="project" value="TreeGrafter"/>
</dbReference>
<feature type="chain" id="PRO_5039668588" description="serine-type D-Ala-D-Ala carboxypeptidase" evidence="4">
    <location>
        <begin position="23"/>
        <end position="276"/>
    </location>
</feature>
<evidence type="ECO:0000256" key="1">
    <source>
        <dbReference type="ARBA" id="ARBA00004752"/>
    </source>
</evidence>
<dbReference type="PANTHER" id="PTHR30627">
    <property type="entry name" value="PEPTIDOGLYCAN D,D-TRANSPEPTIDASE"/>
    <property type="match status" value="1"/>
</dbReference>
<dbReference type="InterPro" id="IPR007887">
    <property type="entry name" value="MecA_N"/>
</dbReference>
<dbReference type="Gene3D" id="3.30.1390.30">
    <property type="entry name" value="Penicillin-binding protein 2a, domain 3"/>
    <property type="match status" value="1"/>
</dbReference>
<dbReference type="Pfam" id="PF03717">
    <property type="entry name" value="PBP_dimer"/>
    <property type="match status" value="1"/>
</dbReference>
<keyword evidence="4" id="KW-0732">Signal</keyword>
<dbReference type="GO" id="GO:0071555">
    <property type="term" value="P:cell wall organization"/>
    <property type="evidence" value="ECO:0007669"/>
    <property type="project" value="TreeGrafter"/>
</dbReference>
<dbReference type="Gene3D" id="3.90.1310.10">
    <property type="entry name" value="Penicillin-binding protein 2a (Domain 2)"/>
    <property type="match status" value="1"/>
</dbReference>
<feature type="domain" description="Penicillin-binding protein dimerisation" evidence="5">
    <location>
        <begin position="148"/>
        <end position="270"/>
    </location>
</feature>
<organism evidence="7 8">
    <name type="scientific">Bacillus clarus</name>
    <dbReference type="NCBI Taxonomy" id="2338372"/>
    <lineage>
        <taxon>Bacteria</taxon>
        <taxon>Bacillati</taxon>
        <taxon>Bacillota</taxon>
        <taxon>Bacilli</taxon>
        <taxon>Bacillales</taxon>
        <taxon>Bacillaceae</taxon>
        <taxon>Bacillus</taxon>
        <taxon>Bacillus cereus group</taxon>
    </lineage>
</organism>
<dbReference type="Pfam" id="PF05223">
    <property type="entry name" value="MecA_N"/>
    <property type="match status" value="1"/>
</dbReference>
<dbReference type="AlphaFoldDB" id="A0A090Y9P4"/>
<dbReference type="SUPFAM" id="SSF56519">
    <property type="entry name" value="Penicillin binding protein dimerisation domain"/>
    <property type="match status" value="1"/>
</dbReference>
<protein>
    <recommendedName>
        <fullName evidence="2">serine-type D-Ala-D-Ala carboxypeptidase</fullName>
        <ecNumber evidence="2">3.4.16.4</ecNumber>
    </recommendedName>
</protein>
<evidence type="ECO:0000259" key="5">
    <source>
        <dbReference type="Pfam" id="PF03717"/>
    </source>
</evidence>
<dbReference type="Proteomes" id="UP000029389">
    <property type="component" value="Unassembled WGS sequence"/>
</dbReference>
<dbReference type="GO" id="GO:0009252">
    <property type="term" value="P:peptidoglycan biosynthetic process"/>
    <property type="evidence" value="ECO:0007669"/>
    <property type="project" value="UniProtKB-UniPathway"/>
</dbReference>
<evidence type="ECO:0000256" key="3">
    <source>
        <dbReference type="ARBA" id="ARBA00034000"/>
    </source>
</evidence>
<reference evidence="7 8" key="1">
    <citation type="submission" date="2014-04" db="EMBL/GenBank/DDBJ databases">
        <authorList>
            <person name="Bishop-Lilly K.A."/>
            <person name="Broomall S.M."/>
            <person name="Chain P.S."/>
            <person name="Chertkov O."/>
            <person name="Coyne S.R."/>
            <person name="Daligault H.E."/>
            <person name="Davenport K.W."/>
            <person name="Erkkila T."/>
            <person name="Frey K.G."/>
            <person name="Gibbons H.S."/>
            <person name="Gu W."/>
            <person name="Jaissle J."/>
            <person name="Johnson S.L."/>
            <person name="Koroleva G.I."/>
            <person name="Ladner J.T."/>
            <person name="Lo C.-C."/>
            <person name="Minogue T.D."/>
            <person name="Munk C."/>
            <person name="Palacios G.F."/>
            <person name="Redden C.L."/>
            <person name="Rosenzweig C.N."/>
            <person name="Scholz M.B."/>
            <person name="Teshima H."/>
            <person name="Xu Y."/>
        </authorList>
    </citation>
    <scope>NUCLEOTIDE SEQUENCE [LARGE SCALE GENOMIC DNA]</scope>
    <source>
        <strain evidence="7 8">BHP</strain>
    </source>
</reference>
<dbReference type="EMBL" id="JMQC01000011">
    <property type="protein sequence ID" value="KFM95189.1"/>
    <property type="molecule type" value="Genomic_DNA"/>
</dbReference>
<dbReference type="InterPro" id="IPR005311">
    <property type="entry name" value="PBP_dimer"/>
</dbReference>
<dbReference type="GO" id="GO:0071972">
    <property type="term" value="F:peptidoglycan L,D-transpeptidase activity"/>
    <property type="evidence" value="ECO:0007669"/>
    <property type="project" value="TreeGrafter"/>
</dbReference>
<evidence type="ECO:0000313" key="8">
    <source>
        <dbReference type="Proteomes" id="UP000029389"/>
    </source>
</evidence>
<proteinExistence type="predicted"/>
<dbReference type="InterPro" id="IPR050515">
    <property type="entry name" value="Beta-lactam/transpept"/>
</dbReference>
<comment type="caution">
    <text evidence="7">The sequence shown here is derived from an EMBL/GenBank/DDBJ whole genome shotgun (WGS) entry which is preliminary data.</text>
</comment>
<dbReference type="EC" id="3.4.16.4" evidence="2"/>
<dbReference type="PATRIC" id="fig|1405.8.peg.5892"/>
<dbReference type="InterPro" id="IPR036138">
    <property type="entry name" value="PBP_dimer_sf"/>
</dbReference>
<dbReference type="GO" id="GO:0046677">
    <property type="term" value="P:response to antibiotic"/>
    <property type="evidence" value="ECO:0007669"/>
    <property type="project" value="InterPro"/>
</dbReference>
<accession>A0A090Y9P4</accession>